<dbReference type="Pfam" id="PF00172">
    <property type="entry name" value="Zn_clus"/>
    <property type="match status" value="1"/>
</dbReference>
<gene>
    <name evidence="7" type="ORF">EJ06DRAFT_422051</name>
</gene>
<evidence type="ECO:0000259" key="6">
    <source>
        <dbReference type="PROSITE" id="PS50048"/>
    </source>
</evidence>
<dbReference type="SUPFAM" id="SSF57701">
    <property type="entry name" value="Zn2/Cys6 DNA-binding domain"/>
    <property type="match status" value="1"/>
</dbReference>
<feature type="region of interest" description="Disordered" evidence="5">
    <location>
        <begin position="212"/>
        <end position="252"/>
    </location>
</feature>
<dbReference type="GO" id="GO:0008270">
    <property type="term" value="F:zinc ion binding"/>
    <property type="evidence" value="ECO:0007669"/>
    <property type="project" value="InterPro"/>
</dbReference>
<feature type="region of interest" description="Disordered" evidence="5">
    <location>
        <begin position="1"/>
        <end position="29"/>
    </location>
</feature>
<feature type="domain" description="Zn(2)-C6 fungal-type" evidence="6">
    <location>
        <begin position="37"/>
        <end position="66"/>
    </location>
</feature>
<keyword evidence="3" id="KW-0804">Transcription</keyword>
<dbReference type="PANTHER" id="PTHR31069:SF28">
    <property type="entry name" value="ZN(II)2CYS6 TRANSCRIPTION FACTOR (EUROFUNG)"/>
    <property type="match status" value="1"/>
</dbReference>
<protein>
    <recommendedName>
        <fullName evidence="6">Zn(2)-C6 fungal-type domain-containing protein</fullName>
    </recommendedName>
</protein>
<sequence>MSSCTAQAAEAASTNNNQAAVPRKRRRRTTTTGATEDCFTCRKRQLRCDRRRPYCTQCLEIGKECSGYRTTLTWGVGVASRGKLRGLSLPIVNSTRRACDDNAAANAQPTPKARTLSMPKILEPDVKIKTEETGYTGFSHGTEIHHAGYEYTPYSHTAPIPIAMPSSSPPHSGWPMTGFHEHMEGYGSLGDKPARVQTRPRPLQRVHTLPTNYEESLFSAPSTGSVSTFSESDFPSPSELPPTPEEGSVAEPMLHPFSDSLSFQQDPIQQYDVYAYANASPQTVPVHEYLSSSLGSDFSSAACVETYSTTPPVTLSSFSDFLCRTDMSTPPSEPIQITYAPRLEPDFFLNGMPEHFPDYAQPAWSHTVQRPVDPCGFNHMAPRMKYLLDYYDKAICPVLVAFDGPSNPYRMHIMRLAGSSNALQNAIAALATNNIRMRNMKGLDRLDPFDRLTADGIRDMHSEATPEEIHYKTNAVALFNASLKDPASAADDSVLATLLILCLFHVCDSGFNKFKTQLAGVQKLLAMRDRRNGTSPFVTWIEMFFTWFDVMTATVNDRETLVRGEALDLLDLSANLGALEHLAGCDGRLFKLIARLGRLNLHSHTRRASEAMLPPSRIPTPRASPGAPVAKDYYSLDSNGWGSVLLGPSPAVGLGFQQPSRQDFWTEWHHIRMRLTAWAMDAPPYGPMSPPMADGDSASVVHISEAFRHAALLYTERLAAPHAPPASGVIQGLVTAALRHIAAIPVASCVNKFLLWPVLVVGTECVHGAHRDIIRSRCLEIARECSFFNSLTVLEVLERVWAEDDAGEAWEFVKVSDSCASVPMLSSLGGQAFRWRRAMCRAEGEYIVV</sequence>
<dbReference type="EMBL" id="ML996695">
    <property type="protein sequence ID" value="KAF2400233.1"/>
    <property type="molecule type" value="Genomic_DNA"/>
</dbReference>
<dbReference type="GO" id="GO:0003677">
    <property type="term" value="F:DNA binding"/>
    <property type="evidence" value="ECO:0007669"/>
    <property type="project" value="UniProtKB-KW"/>
</dbReference>
<accession>A0A6G1HVZ8</accession>
<dbReference type="InterPro" id="IPR036864">
    <property type="entry name" value="Zn2-C6_fun-type_DNA-bd_sf"/>
</dbReference>
<evidence type="ECO:0000256" key="2">
    <source>
        <dbReference type="ARBA" id="ARBA00023125"/>
    </source>
</evidence>
<keyword evidence="4" id="KW-0539">Nucleus</keyword>
<keyword evidence="1" id="KW-0805">Transcription regulation</keyword>
<reference evidence="7" key="1">
    <citation type="journal article" date="2020" name="Stud. Mycol.">
        <title>101 Dothideomycetes genomes: a test case for predicting lifestyles and emergence of pathogens.</title>
        <authorList>
            <person name="Haridas S."/>
            <person name="Albert R."/>
            <person name="Binder M."/>
            <person name="Bloem J."/>
            <person name="Labutti K."/>
            <person name="Salamov A."/>
            <person name="Andreopoulos B."/>
            <person name="Baker S."/>
            <person name="Barry K."/>
            <person name="Bills G."/>
            <person name="Bluhm B."/>
            <person name="Cannon C."/>
            <person name="Castanera R."/>
            <person name="Culley D."/>
            <person name="Daum C."/>
            <person name="Ezra D."/>
            <person name="Gonzalez J."/>
            <person name="Henrissat B."/>
            <person name="Kuo A."/>
            <person name="Liang C."/>
            <person name="Lipzen A."/>
            <person name="Lutzoni F."/>
            <person name="Magnuson J."/>
            <person name="Mondo S."/>
            <person name="Nolan M."/>
            <person name="Ohm R."/>
            <person name="Pangilinan J."/>
            <person name="Park H.-J."/>
            <person name="Ramirez L."/>
            <person name="Alfaro M."/>
            <person name="Sun H."/>
            <person name="Tritt A."/>
            <person name="Yoshinaga Y."/>
            <person name="Zwiers L.-H."/>
            <person name="Turgeon B."/>
            <person name="Goodwin S."/>
            <person name="Spatafora J."/>
            <person name="Crous P."/>
            <person name="Grigoriev I."/>
        </authorList>
    </citation>
    <scope>NUCLEOTIDE SEQUENCE</scope>
    <source>
        <strain evidence="7">CBS 262.69</strain>
    </source>
</reference>
<name>A0A6G1HVZ8_9PEZI</name>
<keyword evidence="8" id="KW-1185">Reference proteome</keyword>
<proteinExistence type="predicted"/>
<dbReference type="PROSITE" id="PS50048">
    <property type="entry name" value="ZN2_CY6_FUNGAL_2"/>
    <property type="match status" value="1"/>
</dbReference>
<evidence type="ECO:0000313" key="7">
    <source>
        <dbReference type="EMBL" id="KAF2400233.1"/>
    </source>
</evidence>
<evidence type="ECO:0000256" key="5">
    <source>
        <dbReference type="SAM" id="MobiDB-lite"/>
    </source>
</evidence>
<dbReference type="Proteomes" id="UP000799640">
    <property type="component" value="Unassembled WGS sequence"/>
</dbReference>
<evidence type="ECO:0000256" key="1">
    <source>
        <dbReference type="ARBA" id="ARBA00023015"/>
    </source>
</evidence>
<keyword evidence="2" id="KW-0238">DNA-binding</keyword>
<dbReference type="GO" id="GO:0000981">
    <property type="term" value="F:DNA-binding transcription factor activity, RNA polymerase II-specific"/>
    <property type="evidence" value="ECO:0007669"/>
    <property type="project" value="InterPro"/>
</dbReference>
<feature type="compositionally biased region" description="Polar residues" evidence="5">
    <location>
        <begin position="212"/>
        <end position="233"/>
    </location>
</feature>
<dbReference type="InterPro" id="IPR021858">
    <property type="entry name" value="Fun_TF"/>
</dbReference>
<evidence type="ECO:0000256" key="4">
    <source>
        <dbReference type="ARBA" id="ARBA00023242"/>
    </source>
</evidence>
<dbReference type="AlphaFoldDB" id="A0A6G1HVZ8"/>
<dbReference type="SMART" id="SM00066">
    <property type="entry name" value="GAL4"/>
    <property type="match status" value="1"/>
</dbReference>
<dbReference type="OrthoDB" id="3431704at2759"/>
<dbReference type="Pfam" id="PF11951">
    <property type="entry name" value="Fungal_trans_2"/>
    <property type="match status" value="1"/>
</dbReference>
<dbReference type="PANTHER" id="PTHR31069">
    <property type="entry name" value="OLEATE-ACTIVATED TRANSCRIPTION FACTOR 1-RELATED"/>
    <property type="match status" value="1"/>
</dbReference>
<organism evidence="7 8">
    <name type="scientific">Trichodelitschia bisporula</name>
    <dbReference type="NCBI Taxonomy" id="703511"/>
    <lineage>
        <taxon>Eukaryota</taxon>
        <taxon>Fungi</taxon>
        <taxon>Dikarya</taxon>
        <taxon>Ascomycota</taxon>
        <taxon>Pezizomycotina</taxon>
        <taxon>Dothideomycetes</taxon>
        <taxon>Dothideomycetes incertae sedis</taxon>
        <taxon>Phaeotrichales</taxon>
        <taxon>Phaeotrichaceae</taxon>
        <taxon>Trichodelitschia</taxon>
    </lineage>
</organism>
<feature type="compositionally biased region" description="Polar residues" evidence="5">
    <location>
        <begin position="1"/>
        <end position="19"/>
    </location>
</feature>
<dbReference type="InterPro" id="IPR001138">
    <property type="entry name" value="Zn2Cys6_DnaBD"/>
</dbReference>
<dbReference type="CDD" id="cd00067">
    <property type="entry name" value="GAL4"/>
    <property type="match status" value="1"/>
</dbReference>
<dbReference type="InterPro" id="IPR050675">
    <property type="entry name" value="OAF3"/>
</dbReference>
<dbReference type="Gene3D" id="4.10.240.10">
    <property type="entry name" value="Zn(2)-C6 fungal-type DNA-binding domain"/>
    <property type="match status" value="1"/>
</dbReference>
<evidence type="ECO:0000313" key="8">
    <source>
        <dbReference type="Proteomes" id="UP000799640"/>
    </source>
</evidence>
<evidence type="ECO:0000256" key="3">
    <source>
        <dbReference type="ARBA" id="ARBA00023163"/>
    </source>
</evidence>